<sequence length="136" mass="15391">MVDSNYVRYKDHFKKKSPSRGEHLEKFQWKKGQTGNPEGRPTGSISITETLKKFLRRNPQALEDIVIALIEEGRLGNMTATKEMLERIDGKVAERHTIEGELPIKLLFIPAQEVIDASETTQIGTEDVLELSQGEN</sequence>
<accession>A0A6M3K365</accession>
<evidence type="ECO:0000256" key="1">
    <source>
        <dbReference type="SAM" id="MobiDB-lite"/>
    </source>
</evidence>
<evidence type="ECO:0000313" key="3">
    <source>
        <dbReference type="EMBL" id="QJA76589.1"/>
    </source>
</evidence>
<dbReference type="Pfam" id="PF18932">
    <property type="entry name" value="DUF5681"/>
    <property type="match status" value="1"/>
</dbReference>
<evidence type="ECO:0000259" key="2">
    <source>
        <dbReference type="Pfam" id="PF18932"/>
    </source>
</evidence>
<dbReference type="AlphaFoldDB" id="A0A6M3K365"/>
<organism evidence="3">
    <name type="scientific">viral metagenome</name>
    <dbReference type="NCBI Taxonomy" id="1070528"/>
    <lineage>
        <taxon>unclassified sequences</taxon>
        <taxon>metagenomes</taxon>
        <taxon>organismal metagenomes</taxon>
    </lineage>
</organism>
<gene>
    <name evidence="3" type="ORF">MM415A01477_0008</name>
</gene>
<feature type="compositionally biased region" description="Basic and acidic residues" evidence="1">
    <location>
        <begin position="19"/>
        <end position="28"/>
    </location>
</feature>
<dbReference type="InterPro" id="IPR043736">
    <property type="entry name" value="DUF5681"/>
</dbReference>
<feature type="domain" description="DUF5681" evidence="2">
    <location>
        <begin position="26"/>
        <end position="91"/>
    </location>
</feature>
<proteinExistence type="predicted"/>
<feature type="region of interest" description="Disordered" evidence="1">
    <location>
        <begin position="17"/>
        <end position="44"/>
    </location>
</feature>
<dbReference type="EMBL" id="MT142233">
    <property type="protein sequence ID" value="QJA76589.1"/>
    <property type="molecule type" value="Genomic_DNA"/>
</dbReference>
<protein>
    <recommendedName>
        <fullName evidence="2">DUF5681 domain-containing protein</fullName>
    </recommendedName>
</protein>
<reference evidence="3" key="1">
    <citation type="submission" date="2020-03" db="EMBL/GenBank/DDBJ databases">
        <title>The deep terrestrial virosphere.</title>
        <authorList>
            <person name="Holmfeldt K."/>
            <person name="Nilsson E."/>
            <person name="Simone D."/>
            <person name="Lopez-Fernandez M."/>
            <person name="Wu X."/>
            <person name="de Brujin I."/>
            <person name="Lundin D."/>
            <person name="Andersson A."/>
            <person name="Bertilsson S."/>
            <person name="Dopson M."/>
        </authorList>
    </citation>
    <scope>NUCLEOTIDE SEQUENCE</scope>
    <source>
        <strain evidence="3">MM415A01477</strain>
    </source>
</reference>
<name>A0A6M3K365_9ZZZZ</name>